<organism evidence="1 2">
    <name type="scientific">Rhizophagus irregularis</name>
    <dbReference type="NCBI Taxonomy" id="588596"/>
    <lineage>
        <taxon>Eukaryota</taxon>
        <taxon>Fungi</taxon>
        <taxon>Fungi incertae sedis</taxon>
        <taxon>Mucoromycota</taxon>
        <taxon>Glomeromycotina</taxon>
        <taxon>Glomeromycetes</taxon>
        <taxon>Glomerales</taxon>
        <taxon>Glomeraceae</taxon>
        <taxon>Rhizophagus</taxon>
    </lineage>
</organism>
<reference evidence="1 2" key="2">
    <citation type="submission" date="2017-09" db="EMBL/GenBank/DDBJ databases">
        <title>Extensive intraspecific genome diversity in a model arbuscular mycorrhizal fungus.</title>
        <authorList>
            <person name="Chen E.C."/>
            <person name="Morin E."/>
            <person name="Beaudet D."/>
            <person name="Noel J."/>
            <person name="Ndikumana S."/>
            <person name="Charron P."/>
            <person name="St-Onge C."/>
            <person name="Giorgi J."/>
            <person name="Grigoriev I.V."/>
            <person name="Roux C."/>
            <person name="Martin F.M."/>
            <person name="Corradi N."/>
        </authorList>
    </citation>
    <scope>NUCLEOTIDE SEQUENCE [LARGE SCALE GENOMIC DNA]</scope>
    <source>
        <strain evidence="1 2">A5</strain>
    </source>
</reference>
<accession>A0A2N0PRE0</accession>
<proteinExistence type="predicted"/>
<comment type="caution">
    <text evidence="1">The sequence shown here is derived from an EMBL/GenBank/DDBJ whole genome shotgun (WGS) entry which is preliminary data.</text>
</comment>
<reference evidence="1 2" key="1">
    <citation type="submission" date="2016-04" db="EMBL/GenBank/DDBJ databases">
        <title>Genome analyses suggest a sexual origin of heterokaryosis in a supposedly ancient asexual fungus.</title>
        <authorList>
            <person name="Ropars J."/>
            <person name="Sedzielewska K."/>
            <person name="Noel J."/>
            <person name="Charron P."/>
            <person name="Farinelli L."/>
            <person name="Marton T."/>
            <person name="Kruger M."/>
            <person name="Pelin A."/>
            <person name="Brachmann A."/>
            <person name="Corradi N."/>
        </authorList>
    </citation>
    <scope>NUCLEOTIDE SEQUENCE [LARGE SCALE GENOMIC DNA]</scope>
    <source>
        <strain evidence="1 2">A5</strain>
    </source>
</reference>
<dbReference type="AlphaFoldDB" id="A0A2N0PRE0"/>
<dbReference type="Proteomes" id="UP000232722">
    <property type="component" value="Unassembled WGS sequence"/>
</dbReference>
<dbReference type="VEuPathDB" id="FungiDB:RhiirFUN_015707"/>
<gene>
    <name evidence="1" type="ORF">RhiirA5_415720</name>
</gene>
<dbReference type="VEuPathDB" id="FungiDB:RhiirA1_530333"/>
<dbReference type="EMBL" id="LLXJ01000464">
    <property type="protein sequence ID" value="PKC09403.1"/>
    <property type="molecule type" value="Genomic_DNA"/>
</dbReference>
<protein>
    <submittedName>
        <fullName evidence="1">Uncharacterized protein</fullName>
    </submittedName>
</protein>
<evidence type="ECO:0000313" key="1">
    <source>
        <dbReference type="EMBL" id="PKC09403.1"/>
    </source>
</evidence>
<name>A0A2N0PRE0_9GLOM</name>
<dbReference type="VEuPathDB" id="FungiDB:FUN_010351"/>
<evidence type="ECO:0000313" key="2">
    <source>
        <dbReference type="Proteomes" id="UP000232722"/>
    </source>
</evidence>
<sequence>MTYTSSPTVPDKNKLQNSIVSDMNELQVYTVPDLNELQINIVQSIEHFSEISKIKVKDNNFIQKKISQISLQRVEFRNFAEESITHNLKLCTHADDLIVFAECCEDVSISDEDLLKLLKPLLNDSKLYKSKATLLKNHLRRIKISLDGIATEIFKYDEEITKKREVLPDKIEKADKVTNDAWSCAKNGAMAAGIGSIAAVLAAPFTGGASIVAAVAESVVGLGSLAILGGTAAATTSTAVAGSSFVVSGILNYQLEGAREQFSQYLREMQDGLSNINDIISACEFHWEKQIIEIEAIIKRLECNEKQNERIVKPIAMNISAKAKKILASSESYSANMRQALNRDSILAVRIL</sequence>